<evidence type="ECO:0000256" key="4">
    <source>
        <dbReference type="ARBA" id="ARBA00022807"/>
    </source>
</evidence>
<evidence type="ECO:0000256" key="1">
    <source>
        <dbReference type="ARBA" id="ARBA00010193"/>
    </source>
</evidence>
<evidence type="ECO:0000259" key="7">
    <source>
        <dbReference type="PROSITE" id="PS50203"/>
    </source>
</evidence>
<comment type="caution">
    <text evidence="8">The sequence shown here is derived from an EMBL/GenBank/DDBJ whole genome shotgun (WGS) entry which is preliminary data.</text>
</comment>
<protein>
    <submittedName>
        <fullName evidence="8">Cysteine protease</fullName>
    </submittedName>
</protein>
<evidence type="ECO:0000313" key="8">
    <source>
        <dbReference type="EMBL" id="KAK5172915.1"/>
    </source>
</evidence>
<feature type="region of interest" description="Disordered" evidence="6">
    <location>
        <begin position="472"/>
        <end position="503"/>
    </location>
</feature>
<dbReference type="SMART" id="SM00720">
    <property type="entry name" value="calpain_III"/>
    <property type="match status" value="1"/>
</dbReference>
<accession>A0AAV9PH39</accession>
<keyword evidence="9" id="KW-1185">Reference proteome</keyword>
<dbReference type="Pfam" id="PF01067">
    <property type="entry name" value="Calpain_III"/>
    <property type="match status" value="1"/>
</dbReference>
<feature type="domain" description="Calpain catalytic" evidence="7">
    <location>
        <begin position="188"/>
        <end position="538"/>
    </location>
</feature>
<dbReference type="AlphaFoldDB" id="A0AAV9PH39"/>
<proteinExistence type="inferred from homology"/>
<evidence type="ECO:0000313" key="9">
    <source>
        <dbReference type="Proteomes" id="UP001337655"/>
    </source>
</evidence>
<feature type="compositionally biased region" description="Basic and acidic residues" evidence="6">
    <location>
        <begin position="472"/>
        <end position="482"/>
    </location>
</feature>
<reference evidence="8 9" key="1">
    <citation type="submission" date="2023-08" db="EMBL/GenBank/DDBJ databases">
        <title>Black Yeasts Isolated from many extreme environments.</title>
        <authorList>
            <person name="Coleine C."/>
            <person name="Stajich J.E."/>
            <person name="Selbmann L."/>
        </authorList>
    </citation>
    <scope>NUCLEOTIDE SEQUENCE [LARGE SCALE GENOMIC DNA]</scope>
    <source>
        <strain evidence="8 9">CCFEE 5935</strain>
    </source>
</reference>
<dbReference type="GeneID" id="89924384"/>
<dbReference type="Gene3D" id="2.60.120.380">
    <property type="match status" value="1"/>
</dbReference>
<dbReference type="RefSeq" id="XP_064661633.1">
    <property type="nucleotide sequence ID" value="XM_064800294.1"/>
</dbReference>
<sequence length="970" mass="108900">MFTSMELLHEQRRGKYLAPPVTPTTHRGRPVYLSRQFQTISKCPEQPRDIAKSAISYAPEHGSSMSKENQDLGKLKVDAESFRSQLLQSSSKDEALQLAIKAAETSMQAMKLATDPAEKESLSTRFKQLLTEAEQIKTSDDWRQVVESREKRPAAPPTTARVLKEPTSTRKLSKQEQILVLKASYLSGFKFPPWSEAPKAQEFELGEDDELFLETPELALSELQEDVLDDWKRPADALPPPSWFPDERTNLGPSMTYTQKVDLVQDAATDCSVVASLCAGVARAEKGHSKLLRSVLHPYDAASGRPLISRNGKYVARLNFNGCYRRVVIDDRLPTSSTSRVIHVVDRQNPGLLWPALIEKAYLKVRGGYDFPGSNSGTDIWILTGWIPEQVFLQADELEPDRLWRRISNAFIYGDVLVTMGTGKMSSRTEKELGLAGEHDYAVLDLKETGGQRLFLIKNPWCEGPSWRGKLESAKRAEDAGDGKSSNEPLPQMEASNEPVQNSRDLLNADDQLSPGTFWMDIDNVIQHFESIYLNWNPGLFAHRQDVHFTWDLVPSDSGLNHPRGAYASLNQNPQYTVTSEKVGVTWVLLWRHFQNAVPPDATEEEIAADRYGIELSGHMSLIAFRSSGRRVLLPDKAIEKGWYVDSPQTLLKLETKPGEAITLVPAEQNLPSIKHTFTISAFSDSPITLAEAKMRYPYSNTYCGNWTRDMAGGNAHSPTYSTNPQYWIDVSRRTNISILLDAVDEDLNLHFKLVHSNGKRVHSVRNRDIVFDSKDYRRGCCHAEFVDLEAGKYTIICSTFEPNQYGSFTLFVESNEPAQVVQLPKEGAGRLQLDLKSAVFKAGQSKIAAPLVPRRLIKLYAIVRYLESSSASQRAASARSLVRMSIEIGRGPERRVLVASNEGEYSDNAGGIRTEDIDLSPDMRRLGDIWLILDRVYVNAEEREETLSVELFVDTPDGISCGDWRERDE</sequence>
<dbReference type="Pfam" id="PF25435">
    <property type="entry name" value="PalB_C"/>
    <property type="match status" value="1"/>
</dbReference>
<dbReference type="InterPro" id="IPR036213">
    <property type="entry name" value="Calpain_III_sf"/>
</dbReference>
<dbReference type="Gene3D" id="3.90.70.10">
    <property type="entry name" value="Cysteine proteinases"/>
    <property type="match status" value="1"/>
</dbReference>
<dbReference type="Proteomes" id="UP001337655">
    <property type="component" value="Unassembled WGS sequence"/>
</dbReference>
<dbReference type="SUPFAM" id="SSF54001">
    <property type="entry name" value="Cysteine proteinases"/>
    <property type="match status" value="1"/>
</dbReference>
<feature type="active site" evidence="5">
    <location>
        <position position="459"/>
    </location>
</feature>
<dbReference type="PROSITE" id="PS50203">
    <property type="entry name" value="CALPAIN_CAT"/>
    <property type="match status" value="1"/>
</dbReference>
<keyword evidence="2 5" id="KW-0645">Protease</keyword>
<dbReference type="InterPro" id="IPR022683">
    <property type="entry name" value="Calpain_III"/>
</dbReference>
<dbReference type="SMART" id="SM00230">
    <property type="entry name" value="CysPc"/>
    <property type="match status" value="1"/>
</dbReference>
<dbReference type="EMBL" id="JAVRRT010000004">
    <property type="protein sequence ID" value="KAK5172915.1"/>
    <property type="molecule type" value="Genomic_DNA"/>
</dbReference>
<evidence type="ECO:0000256" key="6">
    <source>
        <dbReference type="SAM" id="MobiDB-lite"/>
    </source>
</evidence>
<evidence type="ECO:0000256" key="5">
    <source>
        <dbReference type="PROSITE-ProRule" id="PRU00239"/>
    </source>
</evidence>
<dbReference type="PANTHER" id="PTHR46143:SF1">
    <property type="entry name" value="CALPAIN-7"/>
    <property type="match status" value="1"/>
</dbReference>
<gene>
    <name evidence="8" type="primary">RIM13</name>
    <name evidence="8" type="ORF">LTR77_003037</name>
</gene>
<dbReference type="InterPro" id="IPR022682">
    <property type="entry name" value="Calpain_domain_III"/>
</dbReference>
<dbReference type="PANTHER" id="PTHR46143">
    <property type="entry name" value="CALPAIN-7"/>
    <property type="match status" value="1"/>
</dbReference>
<dbReference type="GO" id="GO:0006508">
    <property type="term" value="P:proteolysis"/>
    <property type="evidence" value="ECO:0007669"/>
    <property type="project" value="UniProtKB-KW"/>
</dbReference>
<feature type="active site" evidence="5">
    <location>
        <position position="439"/>
    </location>
</feature>
<feature type="region of interest" description="Disordered" evidence="6">
    <location>
        <begin position="148"/>
        <end position="168"/>
    </location>
</feature>
<dbReference type="InterPro" id="IPR038765">
    <property type="entry name" value="Papain-like_cys_pep_sf"/>
</dbReference>
<evidence type="ECO:0000256" key="2">
    <source>
        <dbReference type="ARBA" id="ARBA00022670"/>
    </source>
</evidence>
<name>A0AAV9PH39_9PEZI</name>
<organism evidence="8 9">
    <name type="scientific">Saxophila tyrrhenica</name>
    <dbReference type="NCBI Taxonomy" id="1690608"/>
    <lineage>
        <taxon>Eukaryota</taxon>
        <taxon>Fungi</taxon>
        <taxon>Dikarya</taxon>
        <taxon>Ascomycota</taxon>
        <taxon>Pezizomycotina</taxon>
        <taxon>Dothideomycetes</taxon>
        <taxon>Dothideomycetidae</taxon>
        <taxon>Mycosphaerellales</taxon>
        <taxon>Extremaceae</taxon>
        <taxon>Saxophila</taxon>
    </lineage>
</organism>
<dbReference type="GO" id="GO:0004198">
    <property type="term" value="F:calcium-dependent cysteine-type endopeptidase activity"/>
    <property type="evidence" value="ECO:0007669"/>
    <property type="project" value="InterPro"/>
</dbReference>
<feature type="active site" evidence="5">
    <location>
        <position position="271"/>
    </location>
</feature>
<dbReference type="SUPFAM" id="SSF49758">
    <property type="entry name" value="Calpain large subunit, middle domain (domain III)"/>
    <property type="match status" value="2"/>
</dbReference>
<feature type="compositionally biased region" description="Polar residues" evidence="6">
    <location>
        <begin position="484"/>
        <end position="503"/>
    </location>
</feature>
<dbReference type="InterPro" id="IPR001300">
    <property type="entry name" value="Peptidase_C2_calpain_cat"/>
</dbReference>
<dbReference type="Pfam" id="PF00648">
    <property type="entry name" value="Peptidase_C2"/>
    <property type="match status" value="1"/>
</dbReference>
<comment type="similarity">
    <text evidence="1">Belongs to the peptidase C2 family. PalB/RIM13 subfamily.</text>
</comment>
<evidence type="ECO:0000256" key="3">
    <source>
        <dbReference type="ARBA" id="ARBA00022801"/>
    </source>
</evidence>
<keyword evidence="4 5" id="KW-0788">Thiol protease</keyword>
<keyword evidence="3 5" id="KW-0378">Hydrolase</keyword>
<dbReference type="InterPro" id="IPR051297">
    <property type="entry name" value="PalB/RIM13"/>
</dbReference>